<dbReference type="InParanoid" id="L9KZY0"/>
<accession>L9KZY0</accession>
<organism evidence="2 3">
    <name type="scientific">Tupaia chinensis</name>
    <name type="common">Chinese tree shrew</name>
    <name type="synonym">Tupaia belangeri chinensis</name>
    <dbReference type="NCBI Taxonomy" id="246437"/>
    <lineage>
        <taxon>Eukaryota</taxon>
        <taxon>Metazoa</taxon>
        <taxon>Chordata</taxon>
        <taxon>Craniata</taxon>
        <taxon>Vertebrata</taxon>
        <taxon>Euteleostomi</taxon>
        <taxon>Mammalia</taxon>
        <taxon>Eutheria</taxon>
        <taxon>Euarchontoglires</taxon>
        <taxon>Scandentia</taxon>
        <taxon>Tupaiidae</taxon>
        <taxon>Tupaia</taxon>
    </lineage>
</organism>
<dbReference type="EMBL" id="KB320639">
    <property type="protein sequence ID" value="ELW66712.1"/>
    <property type="molecule type" value="Genomic_DNA"/>
</dbReference>
<evidence type="ECO:0000256" key="1">
    <source>
        <dbReference type="SAM" id="MobiDB-lite"/>
    </source>
</evidence>
<dbReference type="AlphaFoldDB" id="L9KZY0"/>
<name>L9KZY0_TUPCH</name>
<sequence>MGVARTSYGAQISSALATPSLNSPLHGTGEFELEGYAVGRGEGEELRVRPFCCLPFAPEHEKKPTYSTADSGVRTAAEGRG</sequence>
<keyword evidence="3" id="KW-1185">Reference proteome</keyword>
<evidence type="ECO:0000313" key="2">
    <source>
        <dbReference type="EMBL" id="ELW66712.1"/>
    </source>
</evidence>
<reference evidence="3" key="2">
    <citation type="journal article" date="2013" name="Nat. Commun.">
        <title>Genome of the Chinese tree shrew.</title>
        <authorList>
            <person name="Fan Y."/>
            <person name="Huang Z.Y."/>
            <person name="Cao C.C."/>
            <person name="Chen C.S."/>
            <person name="Chen Y.X."/>
            <person name="Fan D.D."/>
            <person name="He J."/>
            <person name="Hou H.L."/>
            <person name="Hu L."/>
            <person name="Hu X.T."/>
            <person name="Jiang X.T."/>
            <person name="Lai R."/>
            <person name="Lang Y.S."/>
            <person name="Liang B."/>
            <person name="Liao S.G."/>
            <person name="Mu D."/>
            <person name="Ma Y.Y."/>
            <person name="Niu Y.Y."/>
            <person name="Sun X.Q."/>
            <person name="Xia J.Q."/>
            <person name="Xiao J."/>
            <person name="Xiong Z.Q."/>
            <person name="Xu L."/>
            <person name="Yang L."/>
            <person name="Zhang Y."/>
            <person name="Zhao W."/>
            <person name="Zhao X.D."/>
            <person name="Zheng Y.T."/>
            <person name="Zhou J.M."/>
            <person name="Zhu Y.B."/>
            <person name="Zhang G.J."/>
            <person name="Wang J."/>
            <person name="Yao Y.G."/>
        </authorList>
    </citation>
    <scope>NUCLEOTIDE SEQUENCE [LARGE SCALE GENOMIC DNA]</scope>
</reference>
<evidence type="ECO:0000313" key="3">
    <source>
        <dbReference type="Proteomes" id="UP000011518"/>
    </source>
</evidence>
<reference evidence="3" key="1">
    <citation type="submission" date="2012-07" db="EMBL/GenBank/DDBJ databases">
        <title>Genome of the Chinese tree shrew, a rising model animal genetically related to primates.</title>
        <authorList>
            <person name="Zhang G."/>
            <person name="Fan Y."/>
            <person name="Yao Y."/>
            <person name="Huang Z."/>
        </authorList>
    </citation>
    <scope>NUCLEOTIDE SEQUENCE [LARGE SCALE GENOMIC DNA]</scope>
</reference>
<proteinExistence type="predicted"/>
<gene>
    <name evidence="2" type="ORF">TREES_T100006460</name>
</gene>
<dbReference type="Proteomes" id="UP000011518">
    <property type="component" value="Unassembled WGS sequence"/>
</dbReference>
<protein>
    <submittedName>
        <fullName evidence="2">Uncharacterized protein</fullName>
    </submittedName>
</protein>
<feature type="region of interest" description="Disordered" evidence="1">
    <location>
        <begin position="58"/>
        <end position="81"/>
    </location>
</feature>